<dbReference type="InterPro" id="IPR013328">
    <property type="entry name" value="6PGD_dom2"/>
</dbReference>
<dbReference type="InterPro" id="IPR029154">
    <property type="entry name" value="HIBADH-like_NADP-bd"/>
</dbReference>
<dbReference type="STRING" id="1724.GCA_001044175_02408"/>
<evidence type="ECO:0000259" key="6">
    <source>
        <dbReference type="Pfam" id="PF14833"/>
    </source>
</evidence>
<dbReference type="GO" id="GO:0051287">
    <property type="term" value="F:NAD binding"/>
    <property type="evidence" value="ECO:0007669"/>
    <property type="project" value="InterPro"/>
</dbReference>
<keyword evidence="8" id="KW-1185">Reference proteome</keyword>
<dbReference type="SUPFAM" id="SSF51735">
    <property type="entry name" value="NAD(P)-binding Rossmann-fold domains"/>
    <property type="match status" value="1"/>
</dbReference>
<keyword evidence="3" id="KW-0520">NAD</keyword>
<evidence type="ECO:0000256" key="1">
    <source>
        <dbReference type="ARBA" id="ARBA00009080"/>
    </source>
</evidence>
<gene>
    <name evidence="7" type="ORF">ATK06_0948</name>
</gene>
<organism evidence="7 8">
    <name type="scientific">Corynebacterium renale</name>
    <dbReference type="NCBI Taxonomy" id="1724"/>
    <lineage>
        <taxon>Bacteria</taxon>
        <taxon>Bacillati</taxon>
        <taxon>Actinomycetota</taxon>
        <taxon>Actinomycetes</taxon>
        <taxon>Mycobacteriales</taxon>
        <taxon>Corynebacteriaceae</taxon>
        <taxon>Corynebacterium</taxon>
    </lineage>
</organism>
<dbReference type="InterPro" id="IPR008927">
    <property type="entry name" value="6-PGluconate_DH-like_C_sf"/>
</dbReference>
<evidence type="ECO:0000256" key="4">
    <source>
        <dbReference type="PIRSR" id="PIRSR000103-1"/>
    </source>
</evidence>
<evidence type="ECO:0000256" key="3">
    <source>
        <dbReference type="ARBA" id="ARBA00023027"/>
    </source>
</evidence>
<name>A0A2A9DMD9_9CORY</name>
<dbReference type="InterPro" id="IPR036291">
    <property type="entry name" value="NAD(P)-bd_dom_sf"/>
</dbReference>
<protein>
    <submittedName>
        <fullName evidence="7">3-hydroxyisobutyrate dehydrogenase</fullName>
    </submittedName>
</protein>
<reference evidence="7 8" key="1">
    <citation type="submission" date="2017-10" db="EMBL/GenBank/DDBJ databases">
        <title>Sequencing the genomes of 1000 actinobacteria strains.</title>
        <authorList>
            <person name="Klenk H.-P."/>
        </authorList>
    </citation>
    <scope>NUCLEOTIDE SEQUENCE [LARGE SCALE GENOMIC DNA]</scope>
    <source>
        <strain evidence="7 8">DSM 20688</strain>
    </source>
</reference>
<dbReference type="PIRSF" id="PIRSF000103">
    <property type="entry name" value="HIBADH"/>
    <property type="match status" value="1"/>
</dbReference>
<dbReference type="Pfam" id="PF03446">
    <property type="entry name" value="NAD_binding_2"/>
    <property type="match status" value="1"/>
</dbReference>
<keyword evidence="2" id="KW-0560">Oxidoreductase</keyword>
<dbReference type="Proteomes" id="UP000221653">
    <property type="component" value="Unassembled WGS sequence"/>
</dbReference>
<dbReference type="GO" id="GO:0016491">
    <property type="term" value="F:oxidoreductase activity"/>
    <property type="evidence" value="ECO:0007669"/>
    <property type="project" value="UniProtKB-KW"/>
</dbReference>
<dbReference type="GO" id="GO:0050661">
    <property type="term" value="F:NADP binding"/>
    <property type="evidence" value="ECO:0007669"/>
    <property type="project" value="InterPro"/>
</dbReference>
<dbReference type="EMBL" id="PDJF01000001">
    <property type="protein sequence ID" value="PFG27868.1"/>
    <property type="molecule type" value="Genomic_DNA"/>
</dbReference>
<dbReference type="PANTHER" id="PTHR43060">
    <property type="entry name" value="3-HYDROXYISOBUTYRATE DEHYDROGENASE-LIKE 1, MITOCHONDRIAL-RELATED"/>
    <property type="match status" value="1"/>
</dbReference>
<accession>A0A2A9DMD9</accession>
<dbReference type="PROSITE" id="PS00895">
    <property type="entry name" value="3_HYDROXYISOBUT_DH"/>
    <property type="match status" value="1"/>
</dbReference>
<dbReference type="Gene3D" id="3.40.50.720">
    <property type="entry name" value="NAD(P)-binding Rossmann-like Domain"/>
    <property type="match status" value="1"/>
</dbReference>
<comment type="similarity">
    <text evidence="1">Belongs to the HIBADH-related family.</text>
</comment>
<evidence type="ECO:0000313" key="8">
    <source>
        <dbReference type="Proteomes" id="UP000221653"/>
    </source>
</evidence>
<evidence type="ECO:0000256" key="2">
    <source>
        <dbReference type="ARBA" id="ARBA00023002"/>
    </source>
</evidence>
<dbReference type="Gene3D" id="1.10.1040.10">
    <property type="entry name" value="N-(1-d-carboxylethyl)-l-norvaline Dehydrogenase, domain 2"/>
    <property type="match status" value="1"/>
</dbReference>
<dbReference type="InterPro" id="IPR015815">
    <property type="entry name" value="HIBADH-related"/>
</dbReference>
<proteinExistence type="inferred from homology"/>
<dbReference type="AlphaFoldDB" id="A0A2A9DMD9"/>
<feature type="domain" description="3-hydroxyisobutyrate dehydrogenase-like NAD-binding" evidence="6">
    <location>
        <begin position="165"/>
        <end position="288"/>
    </location>
</feature>
<feature type="active site" evidence="4">
    <location>
        <position position="171"/>
    </location>
</feature>
<sequence length="296" mass="30407">MSTITVVGLGAMGLPMATNLAEKFTVRGVDIAEARLELGKEAGLETYTDSREAASGADFVLLAVRSQAQLQEALFGANGIADVMSEGSCVIVTSTVGIDAIASVVPGLRNRGILLVDAPVSGGPARAGKGDLLVTVGADDTAWDTAHDVLDTMASTLVRVGDEAGKGQAMKTVNQLLCGIHIAAAGEALALANRLGLDEAAALDALMSGAASSFMLGDRGPRMLQAYGEEPVEVKSRLDIFVKDMGIVTDAARKAGIGVPLAAAAEQVYLNGLTRRMGAQDDSSVIRLVSPERLDG</sequence>
<dbReference type="SUPFAM" id="SSF48179">
    <property type="entry name" value="6-phosphogluconate dehydrogenase C-terminal domain-like"/>
    <property type="match status" value="1"/>
</dbReference>
<feature type="domain" description="6-phosphogluconate dehydrogenase NADP-binding" evidence="5">
    <location>
        <begin position="3"/>
        <end position="161"/>
    </location>
</feature>
<dbReference type="GO" id="GO:0016054">
    <property type="term" value="P:organic acid catabolic process"/>
    <property type="evidence" value="ECO:0007669"/>
    <property type="project" value="UniProtKB-ARBA"/>
</dbReference>
<dbReference type="Pfam" id="PF14833">
    <property type="entry name" value="NAD_binding_11"/>
    <property type="match status" value="1"/>
</dbReference>
<dbReference type="InterPro" id="IPR002204">
    <property type="entry name" value="3-OH-isobutyrate_DH-rel_CS"/>
</dbReference>
<dbReference type="InterPro" id="IPR006115">
    <property type="entry name" value="6PGDH_NADP-bd"/>
</dbReference>
<comment type="caution">
    <text evidence="7">The sequence shown here is derived from an EMBL/GenBank/DDBJ whole genome shotgun (WGS) entry which is preliminary data.</text>
</comment>
<evidence type="ECO:0000313" key="7">
    <source>
        <dbReference type="EMBL" id="PFG27868.1"/>
    </source>
</evidence>
<evidence type="ECO:0000259" key="5">
    <source>
        <dbReference type="Pfam" id="PF03446"/>
    </source>
</evidence>